<organism evidence="2 3">
    <name type="scientific">Cytospora paraplurivora</name>
    <dbReference type="NCBI Taxonomy" id="2898453"/>
    <lineage>
        <taxon>Eukaryota</taxon>
        <taxon>Fungi</taxon>
        <taxon>Dikarya</taxon>
        <taxon>Ascomycota</taxon>
        <taxon>Pezizomycotina</taxon>
        <taxon>Sordariomycetes</taxon>
        <taxon>Sordariomycetidae</taxon>
        <taxon>Diaporthales</taxon>
        <taxon>Cytosporaceae</taxon>
        <taxon>Cytospora</taxon>
    </lineage>
</organism>
<feature type="compositionally biased region" description="Basic and acidic residues" evidence="1">
    <location>
        <begin position="36"/>
        <end position="46"/>
    </location>
</feature>
<feature type="compositionally biased region" description="Low complexity" evidence="1">
    <location>
        <begin position="1"/>
        <end position="35"/>
    </location>
</feature>
<proteinExistence type="predicted"/>
<accession>A0AAN9UT10</accession>
<gene>
    <name evidence="2" type="ORF">SLS53_001295</name>
</gene>
<dbReference type="Proteomes" id="UP001320245">
    <property type="component" value="Unassembled WGS sequence"/>
</dbReference>
<sequence length="222" mass="25341">MNAPTSPSSVYSYGASSSVGSYASSHASTVASSAPPRRDPSSVDDRIMGLRPTQKRYELPCEFLLLTGCRETFQDGEETAWMEHVEGHLQGKFPTKLQCCKIKREGFCETLNFDARHFCGDKPENFRRRMEHIREHIVGEGDKAFDMRPDGGLIRHLRHERIISSREYEAIMDRLAPKNVPPVPGGWHVERIEEVEEEPYSTYRDKKKKGRPESSKKKGSRK</sequence>
<protein>
    <submittedName>
        <fullName evidence="2">Uncharacterized protein</fullName>
    </submittedName>
</protein>
<name>A0AAN9UT10_9PEZI</name>
<dbReference type="EMBL" id="JAJSPL020000003">
    <property type="protein sequence ID" value="KAK7748043.1"/>
    <property type="molecule type" value="Genomic_DNA"/>
</dbReference>
<reference evidence="2 3" key="1">
    <citation type="journal article" date="2023" name="PLoS ONE">
        <title>Cytospora paraplurivora sp. nov. isolated from orchards with fruit tree decline syndrome in Ontario, Canada.</title>
        <authorList>
            <person name="Ilyukhin E."/>
            <person name="Nguyen H.D.T."/>
            <person name="Castle A.J."/>
            <person name="Ellouze W."/>
        </authorList>
    </citation>
    <scope>NUCLEOTIDE SEQUENCE [LARGE SCALE GENOMIC DNA]</scope>
    <source>
        <strain evidence="2 3">FDS-564</strain>
    </source>
</reference>
<evidence type="ECO:0000313" key="3">
    <source>
        <dbReference type="Proteomes" id="UP001320245"/>
    </source>
</evidence>
<comment type="caution">
    <text evidence="2">The sequence shown here is derived from an EMBL/GenBank/DDBJ whole genome shotgun (WGS) entry which is preliminary data.</text>
</comment>
<dbReference type="AlphaFoldDB" id="A0AAN9UT10"/>
<feature type="region of interest" description="Disordered" evidence="1">
    <location>
        <begin position="1"/>
        <end position="46"/>
    </location>
</feature>
<evidence type="ECO:0000313" key="2">
    <source>
        <dbReference type="EMBL" id="KAK7748043.1"/>
    </source>
</evidence>
<evidence type="ECO:0000256" key="1">
    <source>
        <dbReference type="SAM" id="MobiDB-lite"/>
    </source>
</evidence>
<keyword evidence="3" id="KW-1185">Reference proteome</keyword>
<feature type="region of interest" description="Disordered" evidence="1">
    <location>
        <begin position="198"/>
        <end position="222"/>
    </location>
</feature>